<accession>A0A0C2JDC0</accession>
<evidence type="ECO:0008006" key="4">
    <source>
        <dbReference type="Google" id="ProtNLM"/>
    </source>
</evidence>
<keyword evidence="3" id="KW-1185">Reference proteome</keyword>
<evidence type="ECO:0000256" key="1">
    <source>
        <dbReference type="SAM" id="MobiDB-lite"/>
    </source>
</evidence>
<dbReference type="PANTHER" id="PTHR47163:SF2">
    <property type="entry name" value="SI:DKEY-17M8.2"/>
    <property type="match status" value="1"/>
</dbReference>
<dbReference type="OrthoDB" id="6596289at2759"/>
<feature type="region of interest" description="Disordered" evidence="1">
    <location>
        <begin position="1"/>
        <end position="29"/>
    </location>
</feature>
<feature type="compositionally biased region" description="Basic and acidic residues" evidence="1">
    <location>
        <begin position="11"/>
        <end position="21"/>
    </location>
</feature>
<reference evidence="2 3" key="1">
    <citation type="journal article" date="2014" name="Genome Biol. Evol.">
        <title>The genome of the myxosporean Thelohanellus kitauei shows adaptations to nutrient acquisition within its fish host.</title>
        <authorList>
            <person name="Yang Y."/>
            <person name="Xiong J."/>
            <person name="Zhou Z."/>
            <person name="Huo F."/>
            <person name="Miao W."/>
            <person name="Ran C."/>
            <person name="Liu Y."/>
            <person name="Zhang J."/>
            <person name="Feng J."/>
            <person name="Wang M."/>
            <person name="Wang M."/>
            <person name="Wang L."/>
            <person name="Yao B."/>
        </authorList>
    </citation>
    <scope>NUCLEOTIDE SEQUENCE [LARGE SCALE GENOMIC DNA]</scope>
    <source>
        <strain evidence="2">Wuqing</strain>
    </source>
</reference>
<sequence>MLQGDENIPIADREEWRRMNNDDTIPQNRNYGMRISGPWIFGLVECIKDNQGQCKSGEAKLFKVDRRDSATSPSLIRSHVYPSAMIWSDQWAANNSLDVNRQLIITQSTTPKIS</sequence>
<dbReference type="PANTHER" id="PTHR47163">
    <property type="entry name" value="DDE_TNP_IS1595 DOMAIN-CONTAINING PROTEIN"/>
    <property type="match status" value="1"/>
</dbReference>
<dbReference type="AlphaFoldDB" id="A0A0C2JDC0"/>
<proteinExistence type="predicted"/>
<evidence type="ECO:0000313" key="2">
    <source>
        <dbReference type="EMBL" id="KII67128.1"/>
    </source>
</evidence>
<dbReference type="EMBL" id="JWZT01003288">
    <property type="protein sequence ID" value="KII67128.1"/>
    <property type="molecule type" value="Genomic_DNA"/>
</dbReference>
<protein>
    <recommendedName>
        <fullName evidence="4">ISXO2-like transposase domain-containing protein</fullName>
    </recommendedName>
</protein>
<comment type="caution">
    <text evidence="2">The sequence shown here is derived from an EMBL/GenBank/DDBJ whole genome shotgun (WGS) entry which is preliminary data.</text>
</comment>
<organism evidence="2 3">
    <name type="scientific">Thelohanellus kitauei</name>
    <name type="common">Myxosporean</name>
    <dbReference type="NCBI Taxonomy" id="669202"/>
    <lineage>
        <taxon>Eukaryota</taxon>
        <taxon>Metazoa</taxon>
        <taxon>Cnidaria</taxon>
        <taxon>Myxozoa</taxon>
        <taxon>Myxosporea</taxon>
        <taxon>Bivalvulida</taxon>
        <taxon>Platysporina</taxon>
        <taxon>Myxobolidae</taxon>
        <taxon>Thelohanellus</taxon>
    </lineage>
</organism>
<gene>
    <name evidence="2" type="ORF">RF11_11180</name>
</gene>
<evidence type="ECO:0000313" key="3">
    <source>
        <dbReference type="Proteomes" id="UP000031668"/>
    </source>
</evidence>
<name>A0A0C2JDC0_THEKT</name>
<dbReference type="InterPro" id="IPR053164">
    <property type="entry name" value="IS1016-like_transposase"/>
</dbReference>
<dbReference type="Proteomes" id="UP000031668">
    <property type="component" value="Unassembled WGS sequence"/>
</dbReference>